<keyword evidence="3" id="KW-0804">Transcription</keyword>
<feature type="DNA-binding region" description="H-T-H motif" evidence="4">
    <location>
        <begin position="48"/>
        <end position="67"/>
    </location>
</feature>
<dbReference type="GO" id="GO:0003700">
    <property type="term" value="F:DNA-binding transcription factor activity"/>
    <property type="evidence" value="ECO:0007669"/>
    <property type="project" value="TreeGrafter"/>
</dbReference>
<name>A0AAP9ERU4_GLUTH</name>
<evidence type="ECO:0000256" key="4">
    <source>
        <dbReference type="PROSITE-ProRule" id="PRU00335"/>
    </source>
</evidence>
<dbReference type="EMBL" id="CP043043">
    <property type="protein sequence ID" value="QEH95472.1"/>
    <property type="molecule type" value="Genomic_DNA"/>
</dbReference>
<dbReference type="FunFam" id="1.10.10.60:FF:000141">
    <property type="entry name" value="TetR family transcriptional regulator"/>
    <property type="match status" value="1"/>
</dbReference>
<dbReference type="SUPFAM" id="SSF46689">
    <property type="entry name" value="Homeodomain-like"/>
    <property type="match status" value="1"/>
</dbReference>
<dbReference type="Pfam" id="PF14246">
    <property type="entry name" value="TetR_C_7"/>
    <property type="match status" value="1"/>
</dbReference>
<dbReference type="RefSeq" id="WP_007281570.1">
    <property type="nucleotide sequence ID" value="NZ_CP043043.1"/>
</dbReference>
<dbReference type="InterPro" id="IPR039536">
    <property type="entry name" value="TetR_C_Proteobacteria"/>
</dbReference>
<evidence type="ECO:0000256" key="1">
    <source>
        <dbReference type="ARBA" id="ARBA00023015"/>
    </source>
</evidence>
<gene>
    <name evidence="6" type="ORF">FXF46_03770</name>
</gene>
<accession>A0AAP9ERU4</accession>
<dbReference type="Gene3D" id="1.10.357.10">
    <property type="entry name" value="Tetracycline Repressor, domain 2"/>
    <property type="match status" value="1"/>
</dbReference>
<evidence type="ECO:0000259" key="5">
    <source>
        <dbReference type="PROSITE" id="PS50977"/>
    </source>
</evidence>
<evidence type="ECO:0000256" key="2">
    <source>
        <dbReference type="ARBA" id="ARBA00023125"/>
    </source>
</evidence>
<evidence type="ECO:0000313" key="7">
    <source>
        <dbReference type="Proteomes" id="UP000323560"/>
    </source>
</evidence>
<dbReference type="Proteomes" id="UP000323560">
    <property type="component" value="Chromosome"/>
</dbReference>
<evidence type="ECO:0000313" key="6">
    <source>
        <dbReference type="EMBL" id="QEH95472.1"/>
    </source>
</evidence>
<proteinExistence type="predicted"/>
<feature type="domain" description="HTH tetR-type" evidence="5">
    <location>
        <begin position="25"/>
        <end position="85"/>
    </location>
</feature>
<reference evidence="6 7" key="1">
    <citation type="submission" date="2019-08" db="EMBL/GenBank/DDBJ databases">
        <title>Gluconobacter frateurii HD924 genome.</title>
        <authorList>
            <person name="Liu Y."/>
            <person name="Zhang P."/>
        </authorList>
    </citation>
    <scope>NUCLEOTIDE SEQUENCE [LARGE SCALE GENOMIC DNA]</scope>
    <source>
        <strain evidence="6 7">HD924</strain>
    </source>
</reference>
<dbReference type="GO" id="GO:0000976">
    <property type="term" value="F:transcription cis-regulatory region binding"/>
    <property type="evidence" value="ECO:0007669"/>
    <property type="project" value="TreeGrafter"/>
</dbReference>
<sequence>MSSSAALSDARKLRCCDHNGTLDDVERRTRILNAASSMLTTHGYHAASMDSIASCSGMSKKTLYQFFESKKSLFETLIIERLFAPIPYTPVETDPLHKQLQLMMLLIAEQLLNEERLGLLKSIITETTRNPAVRQIVADLFHLSGRALPVQQWLSKHVDSGDLQISDVEEAADLLFSMTLGGPLLAHLTHCKPPKEGENLTHFIEYGVNTFLKAHSSQK</sequence>
<dbReference type="KEGG" id="gti:FXF46_03770"/>
<dbReference type="Pfam" id="PF00440">
    <property type="entry name" value="TetR_N"/>
    <property type="match status" value="1"/>
</dbReference>
<dbReference type="SUPFAM" id="SSF48498">
    <property type="entry name" value="Tetracyclin repressor-like, C-terminal domain"/>
    <property type="match status" value="1"/>
</dbReference>
<keyword evidence="2 4" id="KW-0238">DNA-binding</keyword>
<dbReference type="InterPro" id="IPR036271">
    <property type="entry name" value="Tet_transcr_reg_TetR-rel_C_sf"/>
</dbReference>
<dbReference type="InterPro" id="IPR009057">
    <property type="entry name" value="Homeodomain-like_sf"/>
</dbReference>
<dbReference type="PRINTS" id="PR00455">
    <property type="entry name" value="HTHTETR"/>
</dbReference>
<dbReference type="PROSITE" id="PS50977">
    <property type="entry name" value="HTH_TETR_2"/>
    <property type="match status" value="1"/>
</dbReference>
<keyword evidence="1" id="KW-0805">Transcription regulation</keyword>
<protein>
    <submittedName>
        <fullName evidence="6">TetR/AcrR family transcriptional regulator</fullName>
    </submittedName>
</protein>
<dbReference type="InterPro" id="IPR001647">
    <property type="entry name" value="HTH_TetR"/>
</dbReference>
<dbReference type="AlphaFoldDB" id="A0AAP9ERU4"/>
<evidence type="ECO:0000256" key="3">
    <source>
        <dbReference type="ARBA" id="ARBA00023163"/>
    </source>
</evidence>
<organism evidence="6 7">
    <name type="scientific">Gluconobacter thailandicus</name>
    <dbReference type="NCBI Taxonomy" id="257438"/>
    <lineage>
        <taxon>Bacteria</taxon>
        <taxon>Pseudomonadati</taxon>
        <taxon>Pseudomonadota</taxon>
        <taxon>Alphaproteobacteria</taxon>
        <taxon>Acetobacterales</taxon>
        <taxon>Acetobacteraceae</taxon>
        <taxon>Gluconobacter</taxon>
    </lineage>
</organism>
<dbReference type="PANTHER" id="PTHR30055">
    <property type="entry name" value="HTH-TYPE TRANSCRIPTIONAL REGULATOR RUTR"/>
    <property type="match status" value="1"/>
</dbReference>
<dbReference type="InterPro" id="IPR050109">
    <property type="entry name" value="HTH-type_TetR-like_transc_reg"/>
</dbReference>
<dbReference type="PANTHER" id="PTHR30055:SF234">
    <property type="entry name" value="HTH-TYPE TRANSCRIPTIONAL REGULATOR BETI"/>
    <property type="match status" value="1"/>
</dbReference>